<protein>
    <submittedName>
        <fullName evidence="1">Uncharacterized protein</fullName>
    </submittedName>
</protein>
<name>R6UB20_9BACT</name>
<evidence type="ECO:0000313" key="1">
    <source>
        <dbReference type="EMBL" id="CDC77286.1"/>
    </source>
</evidence>
<dbReference type="Proteomes" id="UP000017938">
    <property type="component" value="Unassembled WGS sequence"/>
</dbReference>
<reference evidence="1" key="1">
    <citation type="submission" date="2012-11" db="EMBL/GenBank/DDBJ databases">
        <title>Dependencies among metagenomic species, viruses, plasmids and units of genetic variation.</title>
        <authorList>
            <person name="Nielsen H.B."/>
            <person name="Almeida M."/>
            <person name="Juncker A.S."/>
            <person name="Rasmussen S."/>
            <person name="Li J."/>
            <person name="Sunagawa S."/>
            <person name="Plichta D."/>
            <person name="Gautier L."/>
            <person name="Le Chatelier E."/>
            <person name="Peletier E."/>
            <person name="Bonde I."/>
            <person name="Nielsen T."/>
            <person name="Manichanh C."/>
            <person name="Arumugam M."/>
            <person name="Batto J."/>
            <person name="Santos M.B.Q.D."/>
            <person name="Blom N."/>
            <person name="Borruel N."/>
            <person name="Burgdorf K.S."/>
            <person name="Boumezbeur F."/>
            <person name="Casellas F."/>
            <person name="Dore J."/>
            <person name="Guarner F."/>
            <person name="Hansen T."/>
            <person name="Hildebrand F."/>
            <person name="Kaas R.S."/>
            <person name="Kennedy S."/>
            <person name="Kristiansen K."/>
            <person name="Kultima J.R."/>
            <person name="Leonard P."/>
            <person name="Levenez F."/>
            <person name="Lund O."/>
            <person name="Moumen B."/>
            <person name="Le Paslier D."/>
            <person name="Pons N."/>
            <person name="Pedersen O."/>
            <person name="Prifti E."/>
            <person name="Qin J."/>
            <person name="Raes J."/>
            <person name="Tap J."/>
            <person name="Tims S."/>
            <person name="Ussery D.W."/>
            <person name="Yamada T."/>
            <person name="MetaHit consortium"/>
            <person name="Renault P."/>
            <person name="Sicheritz-Ponten T."/>
            <person name="Bork P."/>
            <person name="Wang J."/>
            <person name="Brunak S."/>
            <person name="Ehrlich S.D."/>
        </authorList>
    </citation>
    <scope>NUCLEOTIDE SEQUENCE [LARGE SCALE GENOMIC DNA]</scope>
</reference>
<organism evidence="1 2">
    <name type="scientific">Candidatus Colimorpha enterica</name>
    <dbReference type="NCBI Taxonomy" id="3083063"/>
    <lineage>
        <taxon>Bacteria</taxon>
        <taxon>Pseudomonadati</taxon>
        <taxon>Bacteroidota</taxon>
        <taxon>Bacteroidia</taxon>
        <taxon>Bacteroidales</taxon>
        <taxon>Candidatus Colimorpha</taxon>
    </lineage>
</organism>
<dbReference type="STRING" id="1263015.BN580_00361"/>
<sequence>MKKNRKQVANLLGRGRAALRSELEKEGASGFYED</sequence>
<dbReference type="AlphaFoldDB" id="R6UB20"/>
<gene>
    <name evidence="1" type="ORF">BN580_00361</name>
</gene>
<accession>R6UB20</accession>
<comment type="caution">
    <text evidence="1">The sequence shown here is derived from an EMBL/GenBank/DDBJ whole genome shotgun (WGS) entry which is preliminary data.</text>
</comment>
<proteinExistence type="predicted"/>
<dbReference type="EMBL" id="CBFW010000431">
    <property type="protein sequence ID" value="CDC77286.1"/>
    <property type="molecule type" value="Genomic_DNA"/>
</dbReference>
<evidence type="ECO:0000313" key="2">
    <source>
        <dbReference type="Proteomes" id="UP000017938"/>
    </source>
</evidence>